<name>A0ABT4MA89_9NOCA</name>
<organism evidence="2 3">
    <name type="scientific">Rhodococcus ruber</name>
    <dbReference type="NCBI Taxonomy" id="1830"/>
    <lineage>
        <taxon>Bacteria</taxon>
        <taxon>Bacillati</taxon>
        <taxon>Actinomycetota</taxon>
        <taxon>Actinomycetes</taxon>
        <taxon>Mycobacteriales</taxon>
        <taxon>Nocardiaceae</taxon>
        <taxon>Rhodococcus</taxon>
    </lineage>
</organism>
<evidence type="ECO:0008006" key="4">
    <source>
        <dbReference type="Google" id="ProtNLM"/>
    </source>
</evidence>
<feature type="transmembrane region" description="Helical" evidence="1">
    <location>
        <begin position="117"/>
        <end position="138"/>
    </location>
</feature>
<evidence type="ECO:0000313" key="3">
    <source>
        <dbReference type="Proteomes" id="UP001081071"/>
    </source>
</evidence>
<protein>
    <recommendedName>
        <fullName evidence="4">Integral membrane protein</fullName>
    </recommendedName>
</protein>
<evidence type="ECO:0000313" key="2">
    <source>
        <dbReference type="EMBL" id="MCZ4516995.1"/>
    </source>
</evidence>
<feature type="transmembrane region" description="Helical" evidence="1">
    <location>
        <begin position="88"/>
        <end position="111"/>
    </location>
</feature>
<comment type="caution">
    <text evidence="2">The sequence shown here is derived from an EMBL/GenBank/DDBJ whole genome shotgun (WGS) entry which is preliminary data.</text>
</comment>
<keyword evidence="1" id="KW-0472">Membrane</keyword>
<feature type="transmembrane region" description="Helical" evidence="1">
    <location>
        <begin position="57"/>
        <end position="76"/>
    </location>
</feature>
<keyword evidence="1" id="KW-0812">Transmembrane</keyword>
<dbReference type="Proteomes" id="UP001081071">
    <property type="component" value="Unassembled WGS sequence"/>
</dbReference>
<evidence type="ECO:0000256" key="1">
    <source>
        <dbReference type="SAM" id="Phobius"/>
    </source>
</evidence>
<accession>A0ABT4MA89</accession>
<reference evidence="2" key="1">
    <citation type="submission" date="2022-12" db="EMBL/GenBank/DDBJ databases">
        <authorList>
            <person name="Krivoruchko A.V."/>
            <person name="Elkin A."/>
        </authorList>
    </citation>
    <scope>NUCLEOTIDE SEQUENCE</scope>
    <source>
        <strain evidence="2">IEGM 1391</strain>
    </source>
</reference>
<dbReference type="RefSeq" id="WP_269601627.1">
    <property type="nucleotide sequence ID" value="NZ_JAPWIJ010000001.1"/>
</dbReference>
<keyword evidence="1" id="KW-1133">Transmembrane helix</keyword>
<keyword evidence="3" id="KW-1185">Reference proteome</keyword>
<proteinExistence type="predicted"/>
<sequence>MESHPSPDDAHDLLGAIHADRVSLADRLTAPFWLYPAFAASTALYVGTPALPDGKVSAALAALPVALAATLALLYPRISGVRPAAVGVTGWGVLVGLLVSVLGLLSVSFGVVASLSAWWVLLPQVVCFAIVLFGGRLFDSEYRRHLHVGGIRQLTGRRSIWS</sequence>
<gene>
    <name evidence="2" type="ORF">O4220_00610</name>
</gene>
<dbReference type="EMBL" id="JAPWIJ010000001">
    <property type="protein sequence ID" value="MCZ4516995.1"/>
    <property type="molecule type" value="Genomic_DNA"/>
</dbReference>